<dbReference type="OrthoDB" id="257356at2"/>
<keyword evidence="2" id="KW-0732">Signal</keyword>
<feature type="coiled-coil region" evidence="1">
    <location>
        <begin position="88"/>
        <end position="115"/>
    </location>
</feature>
<keyword evidence="1" id="KW-0175">Coiled coil</keyword>
<evidence type="ECO:0000313" key="3">
    <source>
        <dbReference type="EMBL" id="CEA06365.1"/>
    </source>
</evidence>
<dbReference type="EMBL" id="LK391969">
    <property type="protein sequence ID" value="CEF27790.1"/>
    <property type="molecule type" value="Genomic_DNA"/>
</dbReference>
<evidence type="ECO:0000256" key="2">
    <source>
        <dbReference type="SAM" id="SignalP"/>
    </source>
</evidence>
<feature type="signal peptide" evidence="2">
    <location>
        <begin position="1"/>
        <end position="22"/>
    </location>
</feature>
<accession>A0A078MJA1</accession>
<sequence length="389" mass="43969">MKNKFLVGLLLISTLISMSAYAEEWSRERVLSFDTRKVLGQLQKALAVQDEIPTLEKSRLLGRDQKSAESDLDELIQEAIGLLESDGINQLRSQYQRLEDRIATEKRRLTQLRRERVLAPSDGRSLSINIMPGETLKQWVASTRADYDLLIEATASNIESYEEEKTRTLDEMTAALAAIDVNLTSEQLDTMMSSVTGNDIMSMAVVFSAIKDLTVQLSVLTQESGEDLEHAKRYYGMVVVLHRLTGTMQKQFLTEVNGNYLPKLAEFRVTANDNLKEAQALMAAGANREMMRSNIEANEMTIRVVKLYEKLLNDQKDKVGKALQVTEKEIRVASNTYNTVSLSSAVVGMIREGANTFEQLISLQMPDVRQFQSEHMKEEFRRLTARMSP</sequence>
<dbReference type="EMBL" id="LM997413">
    <property type="protein sequence ID" value="CEA06365.1"/>
    <property type="molecule type" value="Genomic_DNA"/>
</dbReference>
<dbReference type="AlphaFoldDB" id="A0A078MJA1"/>
<proteinExistence type="predicted"/>
<gene>
    <name evidence="3" type="ORF">BN1049_02750</name>
</gene>
<evidence type="ECO:0000256" key="1">
    <source>
        <dbReference type="SAM" id="Coils"/>
    </source>
</evidence>
<dbReference type="PATRIC" id="fig|1461581.3.peg.2708"/>
<dbReference type="RefSeq" id="WP_158023934.1">
    <property type="nucleotide sequence ID" value="NZ_LK391969.1"/>
</dbReference>
<feature type="chain" id="PRO_5007377987" evidence="2">
    <location>
        <begin position="23"/>
        <end position="389"/>
    </location>
</feature>
<reference evidence="3" key="1">
    <citation type="submission" date="2014-07" db="EMBL/GenBank/DDBJ databases">
        <authorList>
            <person name="Urmite Genomes Urmite Genomes"/>
        </authorList>
    </citation>
    <scope>NUCLEOTIDE SEQUENCE</scope>
    <source>
        <strain evidence="3">12M76_air</strain>
    </source>
</reference>
<protein>
    <submittedName>
        <fullName evidence="3">Uncharacterized protein</fullName>
    </submittedName>
</protein>
<name>A0A078MJA1_9PSED</name>
<organism evidence="3">
    <name type="scientific">Pseudomonas saudimassiliensis</name>
    <dbReference type="NCBI Taxonomy" id="1461581"/>
    <lineage>
        <taxon>Bacteria</taxon>
        <taxon>Pseudomonadati</taxon>
        <taxon>Pseudomonadota</taxon>
        <taxon>Gammaproteobacteria</taxon>
        <taxon>Pseudomonadales</taxon>
        <taxon>Pseudomonadaceae</taxon>
        <taxon>Pseudomonas</taxon>
    </lineage>
</organism>